<evidence type="ECO:0000313" key="3">
    <source>
        <dbReference type="Proteomes" id="UP000735302"/>
    </source>
</evidence>
<reference evidence="2 3" key="1">
    <citation type="journal article" date="2021" name="Elife">
        <title>Chloroplast acquisition without the gene transfer in kleptoplastic sea slugs, Plakobranchus ocellatus.</title>
        <authorList>
            <person name="Maeda T."/>
            <person name="Takahashi S."/>
            <person name="Yoshida T."/>
            <person name="Shimamura S."/>
            <person name="Takaki Y."/>
            <person name="Nagai Y."/>
            <person name="Toyoda A."/>
            <person name="Suzuki Y."/>
            <person name="Arimoto A."/>
            <person name="Ishii H."/>
            <person name="Satoh N."/>
            <person name="Nishiyama T."/>
            <person name="Hasebe M."/>
            <person name="Maruyama T."/>
            <person name="Minagawa J."/>
            <person name="Obokata J."/>
            <person name="Shigenobu S."/>
        </authorList>
    </citation>
    <scope>NUCLEOTIDE SEQUENCE [LARGE SCALE GENOMIC DNA]</scope>
</reference>
<comment type="caution">
    <text evidence="2">The sequence shown here is derived from an EMBL/GenBank/DDBJ whole genome shotgun (WGS) entry which is preliminary data.</text>
</comment>
<feature type="region of interest" description="Disordered" evidence="1">
    <location>
        <begin position="38"/>
        <end position="83"/>
    </location>
</feature>
<dbReference type="Proteomes" id="UP000735302">
    <property type="component" value="Unassembled WGS sequence"/>
</dbReference>
<dbReference type="AlphaFoldDB" id="A0AAV4AZ20"/>
<sequence>MSELDLWAKYLDLGVRLGRSGEDLSAWVEDKVRKDMERSDRQIERKKKREEMELQKQREEMELQKHRDEMEMQKERCKSGERK</sequence>
<gene>
    <name evidence="2" type="ORF">PoB_004286600</name>
</gene>
<keyword evidence="3" id="KW-1185">Reference proteome</keyword>
<dbReference type="EMBL" id="BLXT01004660">
    <property type="protein sequence ID" value="GFO16361.1"/>
    <property type="molecule type" value="Genomic_DNA"/>
</dbReference>
<organism evidence="2 3">
    <name type="scientific">Plakobranchus ocellatus</name>
    <dbReference type="NCBI Taxonomy" id="259542"/>
    <lineage>
        <taxon>Eukaryota</taxon>
        <taxon>Metazoa</taxon>
        <taxon>Spiralia</taxon>
        <taxon>Lophotrochozoa</taxon>
        <taxon>Mollusca</taxon>
        <taxon>Gastropoda</taxon>
        <taxon>Heterobranchia</taxon>
        <taxon>Euthyneura</taxon>
        <taxon>Panpulmonata</taxon>
        <taxon>Sacoglossa</taxon>
        <taxon>Placobranchoidea</taxon>
        <taxon>Plakobranchidae</taxon>
        <taxon>Plakobranchus</taxon>
    </lineage>
</organism>
<accession>A0AAV4AZ20</accession>
<evidence type="ECO:0000313" key="2">
    <source>
        <dbReference type="EMBL" id="GFO16361.1"/>
    </source>
</evidence>
<evidence type="ECO:0000256" key="1">
    <source>
        <dbReference type="SAM" id="MobiDB-lite"/>
    </source>
</evidence>
<protein>
    <submittedName>
        <fullName evidence="2">Uncharacterized protein</fullName>
    </submittedName>
</protein>
<proteinExistence type="predicted"/>
<name>A0AAV4AZ20_9GAST</name>